<evidence type="ECO:0000256" key="1">
    <source>
        <dbReference type="SAM" id="MobiDB-lite"/>
    </source>
</evidence>
<dbReference type="EMBL" id="CM016558">
    <property type="protein sequence ID" value="TKW04127.1"/>
    <property type="molecule type" value="Genomic_DNA"/>
</dbReference>
<dbReference type="Gramene" id="TKW04127">
    <property type="protein sequence ID" value="TKW04127"/>
    <property type="gene ID" value="SEVIR_7G089100v2"/>
</dbReference>
<feature type="compositionally biased region" description="Pro residues" evidence="1">
    <location>
        <begin position="20"/>
        <end position="36"/>
    </location>
</feature>
<sequence>MKSSRRRPSSTSPRASGTPTLPPPRADDAPPPPPPRAGGAPQVDGAPTPPPSQAGGTRPPPSRAVAWPCGVRCPPRPRHRLAVQGPKPVVGAPGRRQRPQTATPLPPLTPSSSVQIEAPRQGFKHAPLAETWHWRASFWSVAHLEGSY</sequence>
<evidence type="ECO:0000313" key="3">
    <source>
        <dbReference type="Proteomes" id="UP000298652"/>
    </source>
</evidence>
<feature type="compositionally biased region" description="Low complexity" evidence="1">
    <location>
        <begin position="9"/>
        <end position="19"/>
    </location>
</feature>
<gene>
    <name evidence="2" type="ORF">SEVIR_7G089100v2</name>
</gene>
<dbReference type="EMBL" id="CM016558">
    <property type="protein sequence ID" value="TKW04128.1"/>
    <property type="molecule type" value="Genomic_DNA"/>
</dbReference>
<keyword evidence="3" id="KW-1185">Reference proteome</keyword>
<feature type="region of interest" description="Disordered" evidence="1">
    <location>
        <begin position="1"/>
        <end position="113"/>
    </location>
</feature>
<accession>A0A4U6TTP7</accession>
<reference evidence="2 3" key="1">
    <citation type="submission" date="2019-03" db="EMBL/GenBank/DDBJ databases">
        <title>WGS assembly of Setaria viridis.</title>
        <authorList>
            <person name="Huang P."/>
            <person name="Jenkins J."/>
            <person name="Grimwood J."/>
            <person name="Barry K."/>
            <person name="Healey A."/>
            <person name="Mamidi S."/>
            <person name="Sreedasyam A."/>
            <person name="Shu S."/>
            <person name="Feldman M."/>
            <person name="Wu J."/>
            <person name="Yu Y."/>
            <person name="Chen C."/>
            <person name="Johnson J."/>
            <person name="Rokhsar D."/>
            <person name="Baxter I."/>
            <person name="Schmutz J."/>
            <person name="Brutnell T."/>
            <person name="Kellogg E."/>
        </authorList>
    </citation>
    <scope>NUCLEOTIDE SEQUENCE [LARGE SCALE GENOMIC DNA]</scope>
    <source>
        <strain evidence="3">cv. A10</strain>
    </source>
</reference>
<dbReference type="Gramene" id="TKW04125">
    <property type="protein sequence ID" value="TKW04125"/>
    <property type="gene ID" value="SEVIR_7G089100v2"/>
</dbReference>
<dbReference type="Gramene" id="TKW04128">
    <property type="protein sequence ID" value="TKW04128"/>
    <property type="gene ID" value="SEVIR_7G089100v2"/>
</dbReference>
<dbReference type="EMBL" id="CM016558">
    <property type="protein sequence ID" value="TKW04129.1"/>
    <property type="molecule type" value="Genomic_DNA"/>
</dbReference>
<dbReference type="Gramene" id="TKW04129">
    <property type="protein sequence ID" value="TKW04129"/>
    <property type="gene ID" value="SEVIR_7G089100v2"/>
</dbReference>
<organism evidence="2 3">
    <name type="scientific">Setaria viridis</name>
    <name type="common">Green bristlegrass</name>
    <name type="synonym">Setaria italica subsp. viridis</name>
    <dbReference type="NCBI Taxonomy" id="4556"/>
    <lineage>
        <taxon>Eukaryota</taxon>
        <taxon>Viridiplantae</taxon>
        <taxon>Streptophyta</taxon>
        <taxon>Embryophyta</taxon>
        <taxon>Tracheophyta</taxon>
        <taxon>Spermatophyta</taxon>
        <taxon>Magnoliopsida</taxon>
        <taxon>Liliopsida</taxon>
        <taxon>Poales</taxon>
        <taxon>Poaceae</taxon>
        <taxon>PACMAD clade</taxon>
        <taxon>Panicoideae</taxon>
        <taxon>Panicodae</taxon>
        <taxon>Paniceae</taxon>
        <taxon>Cenchrinae</taxon>
        <taxon>Setaria</taxon>
    </lineage>
</organism>
<dbReference type="EMBL" id="CM016558">
    <property type="protein sequence ID" value="TKW04126.1"/>
    <property type="molecule type" value="Genomic_DNA"/>
</dbReference>
<evidence type="ECO:0000313" key="2">
    <source>
        <dbReference type="EMBL" id="TKW04129.1"/>
    </source>
</evidence>
<dbReference type="AlphaFoldDB" id="A0A4U6TTP7"/>
<dbReference type="Proteomes" id="UP000298652">
    <property type="component" value="Chromosome 7"/>
</dbReference>
<dbReference type="EMBL" id="CM016558">
    <property type="protein sequence ID" value="TKW04125.1"/>
    <property type="molecule type" value="Genomic_DNA"/>
</dbReference>
<name>A0A4U6TTP7_SETVI</name>
<feature type="compositionally biased region" description="Pro residues" evidence="1">
    <location>
        <begin position="47"/>
        <end position="62"/>
    </location>
</feature>
<proteinExistence type="predicted"/>
<protein>
    <submittedName>
        <fullName evidence="2">Uncharacterized protein</fullName>
    </submittedName>
</protein>
<dbReference type="Gramene" id="TKW04126">
    <property type="protein sequence ID" value="TKW04126"/>
    <property type="gene ID" value="SEVIR_7G089100v2"/>
</dbReference>